<accession>A0AAV4HIJ7</accession>
<proteinExistence type="predicted"/>
<dbReference type="AlphaFoldDB" id="A0AAV4HIJ7"/>
<reference evidence="1 2" key="1">
    <citation type="journal article" date="2021" name="Elife">
        <title>Chloroplast acquisition without the gene transfer in kleptoplastic sea slugs, Plakobranchus ocellatus.</title>
        <authorList>
            <person name="Maeda T."/>
            <person name="Takahashi S."/>
            <person name="Yoshida T."/>
            <person name="Shimamura S."/>
            <person name="Takaki Y."/>
            <person name="Nagai Y."/>
            <person name="Toyoda A."/>
            <person name="Suzuki Y."/>
            <person name="Arimoto A."/>
            <person name="Ishii H."/>
            <person name="Satoh N."/>
            <person name="Nishiyama T."/>
            <person name="Hasebe M."/>
            <person name="Maruyama T."/>
            <person name="Minagawa J."/>
            <person name="Obokata J."/>
            <person name="Shigenobu S."/>
        </authorList>
    </citation>
    <scope>NUCLEOTIDE SEQUENCE [LARGE SCALE GENOMIC DNA]</scope>
</reference>
<protein>
    <submittedName>
        <fullName evidence="1">Uncharacterized protein</fullName>
    </submittedName>
</protein>
<comment type="caution">
    <text evidence="1">The sequence shown here is derived from an EMBL/GenBank/DDBJ whole genome shotgun (WGS) entry which is preliminary data.</text>
</comment>
<dbReference type="EMBL" id="BMAT01005643">
    <property type="protein sequence ID" value="GFR97708.1"/>
    <property type="molecule type" value="Genomic_DNA"/>
</dbReference>
<dbReference type="Proteomes" id="UP000762676">
    <property type="component" value="Unassembled WGS sequence"/>
</dbReference>
<organism evidence="1 2">
    <name type="scientific">Elysia marginata</name>
    <dbReference type="NCBI Taxonomy" id="1093978"/>
    <lineage>
        <taxon>Eukaryota</taxon>
        <taxon>Metazoa</taxon>
        <taxon>Spiralia</taxon>
        <taxon>Lophotrochozoa</taxon>
        <taxon>Mollusca</taxon>
        <taxon>Gastropoda</taxon>
        <taxon>Heterobranchia</taxon>
        <taxon>Euthyneura</taxon>
        <taxon>Panpulmonata</taxon>
        <taxon>Sacoglossa</taxon>
        <taxon>Placobranchoidea</taxon>
        <taxon>Plakobranchidae</taxon>
        <taxon>Elysia</taxon>
    </lineage>
</organism>
<sequence>MPFPWCSLCPDLPKYPLAWLSGCLSQGLSGTSNGHSTPSPIRACPPNSRPLPLDQNRLHYFLVSTLWERTGRASWTCLGYLSLHRREGRQEQPTSYIFSACPPTLPFTLTGSGAQTRPKAMVWRILSGGLQ</sequence>
<evidence type="ECO:0000313" key="2">
    <source>
        <dbReference type="Proteomes" id="UP000762676"/>
    </source>
</evidence>
<evidence type="ECO:0000313" key="1">
    <source>
        <dbReference type="EMBL" id="GFR97708.1"/>
    </source>
</evidence>
<keyword evidence="2" id="KW-1185">Reference proteome</keyword>
<name>A0AAV4HIJ7_9GAST</name>
<gene>
    <name evidence="1" type="ORF">ElyMa_002752100</name>
</gene>